<dbReference type="InterPro" id="IPR010280">
    <property type="entry name" value="U5_MeTrfase_fam"/>
</dbReference>
<sequence>MSAYELEIESVDLEGRGVGHHEEGKVVFVDGALPGERVLVETVRSKNSYDKARTVRRLRSSAQRQQPPCPNFELCGGCVMQHLQPSAQVAVKQRVLEDALKHIGGVSAAMLLPPMHGPYWGYRHRARLSVRHVRKKGGVLVGFRERQGRYVVDMEECLILPPKVSALLRPLRDLLLTLSHPDRFPQIEVSVGSACVALTLRHMEPLTDEDLKKLRAFATQYDIVWWLQPKGPETMHPLNAEDAQRLYYELPDYALKMPFTPADFTQVNPLINQSLIRLALTLLDTQAGERVADLFCGLGNFSLPLARTADAVVGVEGSASLCRRAEQAAVEHDLAHKTSFTPLNLFEVNAEWLRSLGKLDRMLIDPPRDGAMAVSLALSELQPNERPKRIVYVSCSPATLARDAGILVKEGGYRLSKAGVINMFPHTGHVESIAVFDV</sequence>
<reference evidence="13" key="2">
    <citation type="submission" date="2021-04" db="EMBL/GenBank/DDBJ databases">
        <authorList>
            <person name="Gilroy R."/>
        </authorList>
    </citation>
    <scope>NUCLEOTIDE SEQUENCE</scope>
    <source>
        <strain evidence="13">9264</strain>
    </source>
</reference>
<dbReference type="GO" id="GO:0003723">
    <property type="term" value="F:RNA binding"/>
    <property type="evidence" value="ECO:0007669"/>
    <property type="project" value="InterPro"/>
</dbReference>
<accession>A0A9D2RFP1</accession>
<dbReference type="GO" id="GO:0070041">
    <property type="term" value="F:rRNA (uridine-C5-)-methyltransferase activity"/>
    <property type="evidence" value="ECO:0007669"/>
    <property type="project" value="UniProtKB-UniRule"/>
</dbReference>
<dbReference type="EMBL" id="DWUQ01000013">
    <property type="protein sequence ID" value="HJD43537.1"/>
    <property type="molecule type" value="Genomic_DNA"/>
</dbReference>
<feature type="active site" description="Nucleophile" evidence="9 10">
    <location>
        <position position="395"/>
    </location>
</feature>
<feature type="binding site" evidence="9">
    <location>
        <position position="344"/>
    </location>
    <ligand>
        <name>S-adenosyl-L-methionine</name>
        <dbReference type="ChEBI" id="CHEBI:59789"/>
    </ligand>
</feature>
<evidence type="ECO:0000259" key="12">
    <source>
        <dbReference type="PROSITE" id="PS50926"/>
    </source>
</evidence>
<proteinExistence type="inferred from homology"/>
<reference evidence="13" key="1">
    <citation type="journal article" date="2021" name="PeerJ">
        <title>Extensive microbial diversity within the chicken gut microbiome revealed by metagenomics and culture.</title>
        <authorList>
            <person name="Gilroy R."/>
            <person name="Ravi A."/>
            <person name="Getino M."/>
            <person name="Pursley I."/>
            <person name="Horton D.L."/>
            <person name="Alikhan N.F."/>
            <person name="Baker D."/>
            <person name="Gharbi K."/>
            <person name="Hall N."/>
            <person name="Watson M."/>
            <person name="Adriaenssens E.M."/>
            <person name="Foster-Nyarko E."/>
            <person name="Jarju S."/>
            <person name="Secka A."/>
            <person name="Antonio M."/>
            <person name="Oren A."/>
            <person name="Chaudhuri R.R."/>
            <person name="La Ragione R."/>
            <person name="Hildebrand F."/>
            <person name="Pallen M.J."/>
        </authorList>
    </citation>
    <scope>NUCLEOTIDE SEQUENCE</scope>
    <source>
        <strain evidence="13">9264</strain>
    </source>
</reference>
<dbReference type="CDD" id="cd02440">
    <property type="entry name" value="AdoMet_MTases"/>
    <property type="match status" value="1"/>
</dbReference>
<feature type="binding site" evidence="9">
    <location>
        <position position="78"/>
    </location>
    <ligand>
        <name>[4Fe-4S] cluster</name>
        <dbReference type="ChEBI" id="CHEBI:49883"/>
    </ligand>
</feature>
<comment type="similarity">
    <text evidence="9">Belongs to the class I-like SAM-binding methyltransferase superfamily. RNA M5U methyltransferase family. RlmD subfamily.</text>
</comment>
<dbReference type="InterPro" id="IPR029063">
    <property type="entry name" value="SAM-dependent_MTases_sf"/>
</dbReference>
<dbReference type="PROSITE" id="PS51687">
    <property type="entry name" value="SAM_MT_RNA_M5U"/>
    <property type="match status" value="1"/>
</dbReference>
<keyword evidence="4 9" id="KW-0808">Transferase</keyword>
<comment type="function">
    <text evidence="9">Catalyzes the formation of 5-methyl-uridine at position 1939 (m5U1939) in 23S rRNA.</text>
</comment>
<dbReference type="NCBIfam" id="TIGR00479">
    <property type="entry name" value="rumA"/>
    <property type="match status" value="1"/>
</dbReference>
<dbReference type="AlphaFoldDB" id="A0A9D2RFP1"/>
<dbReference type="InterPro" id="IPR001566">
    <property type="entry name" value="23S_rRNA_MeTrfase_RlmD"/>
</dbReference>
<dbReference type="PANTHER" id="PTHR11061">
    <property type="entry name" value="RNA M5U METHYLTRANSFERASE"/>
    <property type="match status" value="1"/>
</dbReference>
<dbReference type="Gene3D" id="3.40.50.150">
    <property type="entry name" value="Vaccinia Virus protein VP39"/>
    <property type="match status" value="1"/>
</dbReference>
<feature type="binding site" evidence="9">
    <location>
        <position position="157"/>
    </location>
    <ligand>
        <name>[4Fe-4S] cluster</name>
        <dbReference type="ChEBI" id="CHEBI:49883"/>
    </ligand>
</feature>
<keyword evidence="8 9" id="KW-0411">Iron-sulfur</keyword>
<keyword evidence="5 9" id="KW-0949">S-adenosyl-L-methionine</keyword>
<feature type="active site" evidence="11">
    <location>
        <position position="395"/>
    </location>
</feature>
<evidence type="ECO:0000256" key="11">
    <source>
        <dbReference type="PROSITE-ProRule" id="PRU10015"/>
    </source>
</evidence>
<evidence type="ECO:0000256" key="5">
    <source>
        <dbReference type="ARBA" id="ARBA00022691"/>
    </source>
</evidence>
<protein>
    <recommendedName>
        <fullName evidence="9">23S rRNA (uracil(1939)-C(5))-methyltransferase RlmD</fullName>
        <ecNumber evidence="9">2.1.1.190</ecNumber>
    </recommendedName>
    <alternativeName>
        <fullName evidence="9">23S rRNA(m5U1939)-methyltransferase</fullName>
    </alternativeName>
</protein>
<dbReference type="EC" id="2.1.1.190" evidence="9"/>
<evidence type="ECO:0000256" key="9">
    <source>
        <dbReference type="HAMAP-Rule" id="MF_01010"/>
    </source>
</evidence>
<evidence type="ECO:0000256" key="3">
    <source>
        <dbReference type="ARBA" id="ARBA00022603"/>
    </source>
</evidence>
<evidence type="ECO:0000313" key="13">
    <source>
        <dbReference type="EMBL" id="HJD43537.1"/>
    </source>
</evidence>
<dbReference type="PROSITE" id="PS01231">
    <property type="entry name" value="TRMA_2"/>
    <property type="match status" value="1"/>
</dbReference>
<feature type="binding site" evidence="9 10">
    <location>
        <position position="365"/>
    </location>
    <ligand>
        <name>S-adenosyl-L-methionine</name>
        <dbReference type="ChEBI" id="CHEBI:59789"/>
    </ligand>
</feature>
<feature type="binding site" evidence="9 10">
    <location>
        <position position="266"/>
    </location>
    <ligand>
        <name>S-adenosyl-L-methionine</name>
        <dbReference type="ChEBI" id="CHEBI:59789"/>
    </ligand>
</feature>
<dbReference type="InterPro" id="IPR012340">
    <property type="entry name" value="NA-bd_OB-fold"/>
</dbReference>
<dbReference type="HAMAP" id="MF_01010">
    <property type="entry name" value="23SrRNA_methyltr_RlmD"/>
    <property type="match status" value="1"/>
</dbReference>
<dbReference type="PROSITE" id="PS50926">
    <property type="entry name" value="TRAM"/>
    <property type="match status" value="1"/>
</dbReference>
<dbReference type="Gene3D" id="2.40.50.140">
    <property type="entry name" value="Nucleic acid-binding proteins"/>
    <property type="match status" value="1"/>
</dbReference>
<evidence type="ECO:0000256" key="8">
    <source>
        <dbReference type="ARBA" id="ARBA00023014"/>
    </source>
</evidence>
<keyword evidence="2 9" id="KW-0698">rRNA processing</keyword>
<keyword evidence="3 9" id="KW-0489">Methyltransferase</keyword>
<evidence type="ECO:0000256" key="2">
    <source>
        <dbReference type="ARBA" id="ARBA00022552"/>
    </source>
</evidence>
<feature type="domain" description="TRAM" evidence="12">
    <location>
        <begin position="1"/>
        <end position="56"/>
    </location>
</feature>
<comment type="catalytic activity">
    <reaction evidence="9">
        <text>uridine(1939) in 23S rRNA + S-adenosyl-L-methionine = 5-methyluridine(1939) in 23S rRNA + S-adenosyl-L-homocysteine + H(+)</text>
        <dbReference type="Rhea" id="RHEA:42908"/>
        <dbReference type="Rhea" id="RHEA-COMP:10278"/>
        <dbReference type="Rhea" id="RHEA-COMP:10279"/>
        <dbReference type="ChEBI" id="CHEBI:15378"/>
        <dbReference type="ChEBI" id="CHEBI:57856"/>
        <dbReference type="ChEBI" id="CHEBI:59789"/>
        <dbReference type="ChEBI" id="CHEBI:65315"/>
        <dbReference type="ChEBI" id="CHEBI:74447"/>
        <dbReference type="EC" id="2.1.1.190"/>
    </reaction>
</comment>
<evidence type="ECO:0000256" key="10">
    <source>
        <dbReference type="PROSITE-ProRule" id="PRU01024"/>
    </source>
</evidence>
<evidence type="ECO:0000256" key="6">
    <source>
        <dbReference type="ARBA" id="ARBA00022723"/>
    </source>
</evidence>
<dbReference type="Pfam" id="PF01938">
    <property type="entry name" value="TRAM"/>
    <property type="match status" value="1"/>
</dbReference>
<feature type="binding site" evidence="9 10">
    <location>
        <position position="316"/>
    </location>
    <ligand>
        <name>S-adenosyl-L-methionine</name>
        <dbReference type="ChEBI" id="CHEBI:59789"/>
    </ligand>
</feature>
<dbReference type="SUPFAM" id="SSF50249">
    <property type="entry name" value="Nucleic acid-binding proteins"/>
    <property type="match status" value="1"/>
</dbReference>
<dbReference type="PANTHER" id="PTHR11061:SF49">
    <property type="entry name" value="23S RRNA (URACIL(1939)-C(5))-METHYLTRANSFERASE RLMD"/>
    <property type="match status" value="1"/>
</dbReference>
<evidence type="ECO:0000256" key="7">
    <source>
        <dbReference type="ARBA" id="ARBA00023004"/>
    </source>
</evidence>
<dbReference type="NCBIfam" id="NF009639">
    <property type="entry name" value="PRK13168.1"/>
    <property type="match status" value="1"/>
</dbReference>
<dbReference type="Gene3D" id="2.40.50.1070">
    <property type="match status" value="1"/>
</dbReference>
<comment type="caution">
    <text evidence="13">The sequence shown here is derived from an EMBL/GenBank/DDBJ whole genome shotgun (WGS) entry which is preliminary data.</text>
</comment>
<name>A0A9D2RFP1_9BURK</name>
<dbReference type="Pfam" id="PF05958">
    <property type="entry name" value="tRNA_U5-meth_tr"/>
    <property type="match status" value="1"/>
</dbReference>
<dbReference type="GO" id="GO:0005506">
    <property type="term" value="F:iron ion binding"/>
    <property type="evidence" value="ECO:0007669"/>
    <property type="project" value="UniProtKB-UniRule"/>
</dbReference>
<dbReference type="InterPro" id="IPR002792">
    <property type="entry name" value="TRAM_dom"/>
</dbReference>
<keyword evidence="7 9" id="KW-0408">Iron</keyword>
<organism evidence="13 14">
    <name type="scientific">Candidatus Paenalcaligenes intestinipullorum</name>
    <dbReference type="NCBI Taxonomy" id="2838718"/>
    <lineage>
        <taxon>Bacteria</taxon>
        <taxon>Pseudomonadati</taxon>
        <taxon>Pseudomonadota</taxon>
        <taxon>Betaproteobacteria</taxon>
        <taxon>Burkholderiales</taxon>
        <taxon>Alcaligenaceae</taxon>
        <taxon>Paenalcaligenes</taxon>
    </lineage>
</organism>
<keyword evidence="1 9" id="KW-0004">4Fe-4S</keyword>
<feature type="binding site" evidence="9">
    <location>
        <position position="75"/>
    </location>
    <ligand>
        <name>[4Fe-4S] cluster</name>
        <dbReference type="ChEBI" id="CHEBI:49883"/>
    </ligand>
</feature>
<dbReference type="InterPro" id="IPR030390">
    <property type="entry name" value="MeTrfase_TrmA_AS"/>
</dbReference>
<dbReference type="SUPFAM" id="SSF53335">
    <property type="entry name" value="S-adenosyl-L-methionine-dependent methyltransferases"/>
    <property type="match status" value="1"/>
</dbReference>
<evidence type="ECO:0000256" key="1">
    <source>
        <dbReference type="ARBA" id="ARBA00022485"/>
    </source>
</evidence>
<dbReference type="GO" id="GO:0070475">
    <property type="term" value="P:rRNA base methylation"/>
    <property type="evidence" value="ECO:0007669"/>
    <property type="project" value="TreeGrafter"/>
</dbReference>
<evidence type="ECO:0000313" key="14">
    <source>
        <dbReference type="Proteomes" id="UP000823889"/>
    </source>
</evidence>
<dbReference type="Proteomes" id="UP000823889">
    <property type="component" value="Unassembled WGS sequence"/>
</dbReference>
<feature type="binding site" evidence="9">
    <location>
        <position position="69"/>
    </location>
    <ligand>
        <name>[4Fe-4S] cluster</name>
        <dbReference type="ChEBI" id="CHEBI:49883"/>
    </ligand>
</feature>
<keyword evidence="6 9" id="KW-0479">Metal-binding</keyword>
<feature type="binding site" evidence="9">
    <location>
        <position position="300"/>
    </location>
    <ligand>
        <name>S-adenosyl-L-methionine</name>
        <dbReference type="ChEBI" id="CHEBI:59789"/>
    </ligand>
</feature>
<dbReference type="InterPro" id="IPR030391">
    <property type="entry name" value="MeTrfase_TrmA_CS"/>
</dbReference>
<feature type="binding site" evidence="9 10">
    <location>
        <position position="295"/>
    </location>
    <ligand>
        <name>S-adenosyl-L-methionine</name>
        <dbReference type="ChEBI" id="CHEBI:59789"/>
    </ligand>
</feature>
<dbReference type="GO" id="GO:0051539">
    <property type="term" value="F:4 iron, 4 sulfur cluster binding"/>
    <property type="evidence" value="ECO:0007669"/>
    <property type="project" value="UniProtKB-KW"/>
</dbReference>
<gene>
    <name evidence="9 13" type="primary">rlmD</name>
    <name evidence="13" type="ORF">H9906_00725</name>
</gene>
<evidence type="ECO:0000256" key="4">
    <source>
        <dbReference type="ARBA" id="ARBA00022679"/>
    </source>
</evidence>
<dbReference type="PROSITE" id="PS01230">
    <property type="entry name" value="TRMA_1"/>
    <property type="match status" value="1"/>
</dbReference>